<gene>
    <name evidence="15" type="ORF">ACFPC0_06755</name>
</gene>
<comment type="similarity">
    <text evidence="11">Belongs to the peptidase M48 family.</text>
</comment>
<keyword evidence="10 13" id="KW-0472">Membrane</keyword>
<evidence type="ECO:0000256" key="12">
    <source>
        <dbReference type="SAM" id="MobiDB-lite"/>
    </source>
</evidence>
<evidence type="ECO:0000256" key="8">
    <source>
        <dbReference type="ARBA" id="ARBA00022989"/>
    </source>
</evidence>
<evidence type="ECO:0000256" key="4">
    <source>
        <dbReference type="ARBA" id="ARBA00022692"/>
    </source>
</evidence>
<evidence type="ECO:0000256" key="3">
    <source>
        <dbReference type="ARBA" id="ARBA00022670"/>
    </source>
</evidence>
<dbReference type="InterPro" id="IPR001915">
    <property type="entry name" value="Peptidase_M48"/>
</dbReference>
<dbReference type="CDD" id="cd07328">
    <property type="entry name" value="M48_Ste24p_like"/>
    <property type="match status" value="1"/>
</dbReference>
<dbReference type="RefSeq" id="WP_381737366.1">
    <property type="nucleotide sequence ID" value="NZ_JBHSDP010000008.1"/>
</dbReference>
<evidence type="ECO:0000259" key="14">
    <source>
        <dbReference type="Pfam" id="PF01435"/>
    </source>
</evidence>
<feature type="region of interest" description="Disordered" evidence="12">
    <location>
        <begin position="292"/>
        <end position="315"/>
    </location>
</feature>
<evidence type="ECO:0000256" key="10">
    <source>
        <dbReference type="ARBA" id="ARBA00023136"/>
    </source>
</evidence>
<proteinExistence type="inferred from homology"/>
<keyword evidence="6 11" id="KW-0378">Hydrolase</keyword>
<evidence type="ECO:0000256" key="13">
    <source>
        <dbReference type="SAM" id="Phobius"/>
    </source>
</evidence>
<comment type="caution">
    <text evidence="15">The sequence shown here is derived from an EMBL/GenBank/DDBJ whole genome shotgun (WGS) entry which is preliminary data.</text>
</comment>
<dbReference type="PANTHER" id="PTHR43221">
    <property type="entry name" value="PROTEASE HTPX"/>
    <property type="match status" value="1"/>
</dbReference>
<evidence type="ECO:0000256" key="2">
    <source>
        <dbReference type="ARBA" id="ARBA00022475"/>
    </source>
</evidence>
<evidence type="ECO:0000256" key="9">
    <source>
        <dbReference type="ARBA" id="ARBA00023049"/>
    </source>
</evidence>
<keyword evidence="2" id="KW-1003">Cell membrane</keyword>
<evidence type="ECO:0000313" key="16">
    <source>
        <dbReference type="Proteomes" id="UP001595824"/>
    </source>
</evidence>
<evidence type="ECO:0000256" key="11">
    <source>
        <dbReference type="RuleBase" id="RU003983"/>
    </source>
</evidence>
<keyword evidence="9 11" id="KW-0482">Metalloprotease</keyword>
<dbReference type="Proteomes" id="UP001595824">
    <property type="component" value="Unassembled WGS sequence"/>
</dbReference>
<keyword evidence="4 13" id="KW-0812">Transmembrane</keyword>
<evidence type="ECO:0000313" key="15">
    <source>
        <dbReference type="EMBL" id="MFC4327529.1"/>
    </source>
</evidence>
<organism evidence="15 16">
    <name type="scientific">Streptomyces andamanensis</name>
    <dbReference type="NCBI Taxonomy" id="1565035"/>
    <lineage>
        <taxon>Bacteria</taxon>
        <taxon>Bacillati</taxon>
        <taxon>Actinomycetota</taxon>
        <taxon>Actinomycetes</taxon>
        <taxon>Kitasatosporales</taxon>
        <taxon>Streptomycetaceae</taxon>
        <taxon>Streptomyces</taxon>
    </lineage>
</organism>
<evidence type="ECO:0000256" key="1">
    <source>
        <dbReference type="ARBA" id="ARBA00004651"/>
    </source>
</evidence>
<dbReference type="Pfam" id="PF01435">
    <property type="entry name" value="Peptidase_M48"/>
    <property type="match status" value="1"/>
</dbReference>
<name>A0ABV8TA93_9ACTN</name>
<comment type="subcellular location">
    <subcellularLocation>
        <location evidence="1">Cell membrane</location>
        <topology evidence="1">Multi-pass membrane protein</topology>
    </subcellularLocation>
</comment>
<dbReference type="PANTHER" id="PTHR43221:SF1">
    <property type="entry name" value="PROTEASE HTPX"/>
    <property type="match status" value="1"/>
</dbReference>
<dbReference type="Gene3D" id="3.30.2010.10">
    <property type="entry name" value="Metalloproteases ('zincins'), catalytic domain"/>
    <property type="match status" value="1"/>
</dbReference>
<dbReference type="EMBL" id="JBHSDP010000008">
    <property type="protein sequence ID" value="MFC4327529.1"/>
    <property type="molecule type" value="Genomic_DNA"/>
</dbReference>
<keyword evidence="8 13" id="KW-1133">Transmembrane helix</keyword>
<evidence type="ECO:0000256" key="6">
    <source>
        <dbReference type="ARBA" id="ARBA00022801"/>
    </source>
</evidence>
<keyword evidence="5" id="KW-0479">Metal-binding</keyword>
<evidence type="ECO:0000256" key="5">
    <source>
        <dbReference type="ARBA" id="ARBA00022723"/>
    </source>
</evidence>
<keyword evidence="3 11" id="KW-0645">Protease</keyword>
<protein>
    <submittedName>
        <fullName evidence="15">M48 family metallopeptidase</fullName>
    </submittedName>
</protein>
<feature type="transmembrane region" description="Helical" evidence="13">
    <location>
        <begin position="17"/>
        <end position="36"/>
    </location>
</feature>
<evidence type="ECO:0000256" key="7">
    <source>
        <dbReference type="ARBA" id="ARBA00022833"/>
    </source>
</evidence>
<keyword evidence="7 11" id="KW-0862">Zinc</keyword>
<reference evidence="16" key="1">
    <citation type="journal article" date="2019" name="Int. J. Syst. Evol. Microbiol.">
        <title>The Global Catalogue of Microorganisms (GCM) 10K type strain sequencing project: providing services to taxonomists for standard genome sequencing and annotation.</title>
        <authorList>
            <consortium name="The Broad Institute Genomics Platform"/>
            <consortium name="The Broad Institute Genome Sequencing Center for Infectious Disease"/>
            <person name="Wu L."/>
            <person name="Ma J."/>
        </authorList>
    </citation>
    <scope>NUCLEOTIDE SEQUENCE [LARGE SCALE GENOMIC DNA]</scope>
    <source>
        <strain evidence="16">PCU 347</strain>
    </source>
</reference>
<comment type="cofactor">
    <cofactor evidence="11">
        <name>Zn(2+)</name>
        <dbReference type="ChEBI" id="CHEBI:29105"/>
    </cofactor>
    <text evidence="11">Binds 1 zinc ion per subunit.</text>
</comment>
<dbReference type="InterPro" id="IPR050083">
    <property type="entry name" value="HtpX_protease"/>
</dbReference>
<accession>A0ABV8TA93</accession>
<sequence>MTRDGAGLRARRDGASVLAYVIALAVHGVTAALLFGGVACLVWGWGSGLMLLGAVLLAMAVALRPRLSPPLGDGTVLRRADAPELYALVDEVAEAVGTRGVDTISVGKEINAGVMSRGLRGHRALDLGLPLWEVLTPQQRVALLGHELGHYGNGDTRHGRVVGSALRSLATWRYYFLPTPRPSLGEMIVNAVYAVPLLLVQGTLTLLDHLTLRATQRAEYLADREAARTASTEAAVGLMDRMLVLDSVDVFLRRECSSAALAGARSARGDAAGTRDGDDLWTRLAAHLASVPEHEYERQRRAGARRGNSVDSTHPPTHLRRACLLAGPPAAAAVVLDEVRQQRIAAELATARA</sequence>
<feature type="transmembrane region" description="Helical" evidence="13">
    <location>
        <begin position="42"/>
        <end position="63"/>
    </location>
</feature>
<feature type="domain" description="Peptidase M48" evidence="14">
    <location>
        <begin position="83"/>
        <end position="320"/>
    </location>
</feature>
<keyword evidence="16" id="KW-1185">Reference proteome</keyword>